<evidence type="ECO:0000256" key="3">
    <source>
        <dbReference type="ARBA" id="ARBA00022525"/>
    </source>
</evidence>
<dbReference type="Pfam" id="PF00041">
    <property type="entry name" value="fn3"/>
    <property type="match status" value="2"/>
</dbReference>
<dbReference type="InterPro" id="IPR001611">
    <property type="entry name" value="Leu-rich_rpt"/>
</dbReference>
<evidence type="ECO:0000256" key="6">
    <source>
        <dbReference type="ARBA" id="ARBA00022737"/>
    </source>
</evidence>
<dbReference type="InterPro" id="IPR019931">
    <property type="entry name" value="LPXTG_anchor"/>
</dbReference>
<evidence type="ECO:0000256" key="2">
    <source>
        <dbReference type="ARBA" id="ARBA00022512"/>
    </source>
</evidence>
<accession>A0ABR8QSX9</accession>
<dbReference type="InterPro" id="IPR036116">
    <property type="entry name" value="FN3_sf"/>
</dbReference>
<feature type="domain" description="Fibronectin type-III" evidence="11">
    <location>
        <begin position="799"/>
        <end position="887"/>
    </location>
</feature>
<feature type="transmembrane region" description="Helical" evidence="9">
    <location>
        <begin position="1036"/>
        <end position="1056"/>
    </location>
</feature>
<comment type="subcellular location">
    <subcellularLocation>
        <location evidence="1">Secreted</location>
        <location evidence="1">Cell wall</location>
        <topology evidence="1">Peptidoglycan-anchor</topology>
    </subcellularLocation>
</comment>
<dbReference type="Gene3D" id="3.80.10.10">
    <property type="entry name" value="Ribonuclease Inhibitor"/>
    <property type="match status" value="3"/>
</dbReference>
<evidence type="ECO:0000313" key="13">
    <source>
        <dbReference type="Proteomes" id="UP000657931"/>
    </source>
</evidence>
<feature type="signal peptide" evidence="10">
    <location>
        <begin position="1"/>
        <end position="24"/>
    </location>
</feature>
<reference evidence="12 13" key="1">
    <citation type="submission" date="2020-08" db="EMBL/GenBank/DDBJ databases">
        <title>A Genomic Blueprint of the Chicken Gut Microbiome.</title>
        <authorList>
            <person name="Gilroy R."/>
            <person name="Ravi A."/>
            <person name="Getino M."/>
            <person name="Pursley I."/>
            <person name="Horton D.L."/>
            <person name="Alikhan N.-F."/>
            <person name="Baker D."/>
            <person name="Gharbi K."/>
            <person name="Hall N."/>
            <person name="Watson M."/>
            <person name="Adriaenssens E.M."/>
            <person name="Foster-Nyarko E."/>
            <person name="Jarju S."/>
            <person name="Secka A."/>
            <person name="Antonio M."/>
            <person name="Oren A."/>
            <person name="Chaudhuri R."/>
            <person name="La Ragione R.M."/>
            <person name="Hildebrand F."/>
            <person name="Pallen M.J."/>
        </authorList>
    </citation>
    <scope>NUCLEOTIDE SEQUENCE [LARGE SCALE GENOMIC DNA]</scope>
    <source>
        <strain evidence="12 13">Sa5YUA1</strain>
    </source>
</reference>
<keyword evidence="5 10" id="KW-0732">Signal</keyword>
<dbReference type="SMART" id="SM00365">
    <property type="entry name" value="LRR_SD22"/>
    <property type="match status" value="5"/>
</dbReference>
<dbReference type="CDD" id="cd00063">
    <property type="entry name" value="FN3"/>
    <property type="match status" value="3"/>
</dbReference>
<feature type="domain" description="Fibronectin type-III" evidence="11">
    <location>
        <begin position="180"/>
        <end position="263"/>
    </location>
</feature>
<feature type="chain" id="PRO_5047485078" evidence="10">
    <location>
        <begin position="25"/>
        <end position="1064"/>
    </location>
</feature>
<dbReference type="PANTHER" id="PTHR46652">
    <property type="entry name" value="LEUCINE-RICH REPEAT AND IQ DOMAIN-CONTAINING PROTEIN 1-RELATED"/>
    <property type="match status" value="1"/>
</dbReference>
<feature type="region of interest" description="Disordered" evidence="8">
    <location>
        <begin position="142"/>
        <end position="176"/>
    </location>
</feature>
<keyword evidence="9" id="KW-0812">Transmembrane</keyword>
<dbReference type="EMBL" id="JACSQT010000009">
    <property type="protein sequence ID" value="MBD7938641.1"/>
    <property type="molecule type" value="Genomic_DNA"/>
</dbReference>
<name>A0ABR8QSX9_9BACI</name>
<feature type="compositionally biased region" description="Acidic residues" evidence="8">
    <location>
        <begin position="159"/>
        <end position="174"/>
    </location>
</feature>
<dbReference type="Gene3D" id="2.60.40.10">
    <property type="entry name" value="Immunoglobulins"/>
    <property type="match status" value="2"/>
</dbReference>
<evidence type="ECO:0000256" key="8">
    <source>
        <dbReference type="SAM" id="MobiDB-lite"/>
    </source>
</evidence>
<evidence type="ECO:0000313" key="12">
    <source>
        <dbReference type="EMBL" id="MBD7938641.1"/>
    </source>
</evidence>
<proteinExistence type="predicted"/>
<dbReference type="RefSeq" id="WP_191816072.1">
    <property type="nucleotide sequence ID" value="NZ_JACSQT010000009.1"/>
</dbReference>
<keyword evidence="6" id="KW-0677">Repeat</keyword>
<keyword evidence="9" id="KW-1133">Transmembrane helix</keyword>
<gene>
    <name evidence="12" type="ORF">H9655_16525</name>
</gene>
<keyword evidence="2" id="KW-0134">Cell wall</keyword>
<dbReference type="Pfam" id="PF00746">
    <property type="entry name" value="Gram_pos_anchor"/>
    <property type="match status" value="1"/>
</dbReference>
<organism evidence="12 13">
    <name type="scientific">Cytobacillus stercorigallinarum</name>
    <dbReference type="NCBI Taxonomy" id="2762240"/>
    <lineage>
        <taxon>Bacteria</taxon>
        <taxon>Bacillati</taxon>
        <taxon>Bacillota</taxon>
        <taxon>Bacilli</taxon>
        <taxon>Bacillales</taxon>
        <taxon>Bacillaceae</taxon>
        <taxon>Cytobacillus</taxon>
    </lineage>
</organism>
<dbReference type="PROSITE" id="PS50853">
    <property type="entry name" value="FN3"/>
    <property type="match status" value="2"/>
</dbReference>
<dbReference type="InterPro" id="IPR003961">
    <property type="entry name" value="FN3_dom"/>
</dbReference>
<dbReference type="SMART" id="SM00060">
    <property type="entry name" value="FN3"/>
    <property type="match status" value="3"/>
</dbReference>
<keyword evidence="7" id="KW-0572">Peptidoglycan-anchor</keyword>
<evidence type="ECO:0000256" key="4">
    <source>
        <dbReference type="ARBA" id="ARBA00022614"/>
    </source>
</evidence>
<evidence type="ECO:0000256" key="9">
    <source>
        <dbReference type="SAM" id="Phobius"/>
    </source>
</evidence>
<evidence type="ECO:0000256" key="1">
    <source>
        <dbReference type="ARBA" id="ARBA00004168"/>
    </source>
</evidence>
<dbReference type="InterPro" id="IPR050836">
    <property type="entry name" value="SDS22/Internalin_LRR"/>
</dbReference>
<dbReference type="PROSITE" id="PS51450">
    <property type="entry name" value="LRR"/>
    <property type="match status" value="2"/>
</dbReference>
<evidence type="ECO:0000256" key="5">
    <source>
        <dbReference type="ARBA" id="ARBA00022729"/>
    </source>
</evidence>
<evidence type="ECO:0000256" key="7">
    <source>
        <dbReference type="ARBA" id="ARBA00023088"/>
    </source>
</evidence>
<dbReference type="InterPro" id="IPR013783">
    <property type="entry name" value="Ig-like_fold"/>
</dbReference>
<protein>
    <submittedName>
        <fullName evidence="12">Fibronectin type III domain-containing protein</fullName>
    </submittedName>
</protein>
<dbReference type="NCBIfam" id="TIGR01167">
    <property type="entry name" value="LPXTG_anchor"/>
    <property type="match status" value="1"/>
</dbReference>
<feature type="compositionally biased region" description="Basic and acidic residues" evidence="8">
    <location>
        <begin position="1007"/>
        <end position="1025"/>
    </location>
</feature>
<keyword evidence="3" id="KW-0964">Secreted</keyword>
<evidence type="ECO:0000256" key="10">
    <source>
        <dbReference type="SAM" id="SignalP"/>
    </source>
</evidence>
<comment type="caution">
    <text evidence="12">The sequence shown here is derived from an EMBL/GenBank/DDBJ whole genome shotgun (WGS) entry which is preliminary data.</text>
</comment>
<keyword evidence="4" id="KW-0433">Leucine-rich repeat</keyword>
<dbReference type="Proteomes" id="UP000657931">
    <property type="component" value="Unassembled WGS sequence"/>
</dbReference>
<dbReference type="InterPro" id="IPR032675">
    <property type="entry name" value="LRR_dom_sf"/>
</dbReference>
<keyword evidence="13" id="KW-1185">Reference proteome</keyword>
<dbReference type="PANTHER" id="PTHR46652:SF3">
    <property type="entry name" value="LEUCINE-RICH REPEAT-CONTAINING PROTEIN 9"/>
    <property type="match status" value="1"/>
</dbReference>
<evidence type="ECO:0000259" key="11">
    <source>
        <dbReference type="PROSITE" id="PS50853"/>
    </source>
</evidence>
<feature type="region of interest" description="Disordered" evidence="8">
    <location>
        <begin position="972"/>
        <end position="1031"/>
    </location>
</feature>
<dbReference type="SUPFAM" id="SSF49265">
    <property type="entry name" value="Fibronectin type III"/>
    <property type="match status" value="2"/>
</dbReference>
<feature type="compositionally biased region" description="Basic and acidic residues" evidence="8">
    <location>
        <begin position="986"/>
        <end position="999"/>
    </location>
</feature>
<keyword evidence="9" id="KW-0472">Membrane</keyword>
<dbReference type="SUPFAM" id="SSF52058">
    <property type="entry name" value="L domain-like"/>
    <property type="match status" value="2"/>
</dbReference>
<sequence>MKKFIHLLLSMMLVFSFIPASVLAETESTEETPTSPGTTDVEQPLEIQLQNPEYLDGKVQLKWRVKYEEAANENAELFTLVKNGERSVLASEPEMSQEQPGEDGVYRIYELSDSEVKPGETVTYAIAQGKVQSNETSITVEVPVEEEEASEESAKEEGTVVEEEEQVVDEEAAAQEETVPTLNMTAHKITDTTADISWSLVDVDEFKLYVDNNLKEVVSPNKTTYALTKLTPATTYKVKVEGIQKGKVVSSAEVEVTTSAAPTGEVISFEDKVLEQAIKDELGLKRDIYQADLNGLTSLSISNLWVTSIEGLQFATNLETLHLGYNDIVDLTPIKALTQLKDLDVTGLTITDTSIFSTSLVELNISHTSLANLDFLKKLTNLQTVYAYGLPWIGENASAQAVLKDLTAKGVAVYSNEADDVNMMLERGFVNESSIQVYWSFWPEANINLYPDHYIVSIDGKETKVSDLEEHVFKNLKADTTYHIVIKAYEGKQLIGRATMDVKTAQLPEGKKVSIKDKGLRDMIKMTLGISRDIYESDMKNLTSLYVDYEGIRNLAGLELATNLEELSITGNPVSDLTAIKDLSKLSVLYIDDTKVKDLKPLSGLTNLNMLVASYNTGLDLSPIQGLPNLQSLTADSNGYKKLPALPSSLIELSLFDNELTSLKGIEKAANLQFLIVSENPISDFQPLAKLQLLFLLADYTNMTNLDWLNSENAHVLQGLIISGNAITDITPLKNGNNLLFLAMDETAITDISPLLDLPYLALVSFISVPTLDISEGSKAMEVIKELRMRGVEVFYEEEMGNLSFTSLTTTHDSIYAEWEYTGEEEVADYELYIDGELVDTVSGTESSYVFTGLSPGTPYEVAIAALNADGEEIEIYFDYVFTISEDLYFTKVEAKEDAIETEWVYDGEGSVYEYEISLNGEEYEIVDADTLSHIWTELEKDTTYTIELMAYDEEYEILGYTYAEATTTAVEDGPAEGNTPPPPTKKPDPDNGNKKPTDGKTPADVIKGKKEQMKSGAKPEEKTGKALPNTSTNSYNYLVMGMAILLAGAIMFLVARKKRPAVK</sequence>